<dbReference type="InterPro" id="IPR049177">
    <property type="entry name" value="MgtC_SapB_SrpB_YhiD_N"/>
</dbReference>
<feature type="transmembrane region" description="Helical" evidence="7">
    <location>
        <begin position="110"/>
        <end position="131"/>
    </location>
</feature>
<keyword evidence="5 7" id="KW-1133">Transmembrane helix</keyword>
<evidence type="ECO:0000313" key="10">
    <source>
        <dbReference type="EMBL" id="TWI27999.1"/>
    </source>
</evidence>
<comment type="caution">
    <text evidence="10">The sequence shown here is derived from an EMBL/GenBank/DDBJ whole genome shotgun (WGS) entry which is preliminary data.</text>
</comment>
<keyword evidence="11" id="KW-1185">Reference proteome</keyword>
<dbReference type="PRINTS" id="PR01837">
    <property type="entry name" value="MGTCSAPBPROT"/>
</dbReference>
<dbReference type="PANTHER" id="PTHR33778:SF1">
    <property type="entry name" value="MAGNESIUM TRANSPORTER YHID-RELATED"/>
    <property type="match status" value="1"/>
</dbReference>
<feature type="region of interest" description="Disordered" evidence="8">
    <location>
        <begin position="256"/>
        <end position="275"/>
    </location>
</feature>
<name>A0A562N737_9HYPH</name>
<comment type="similarity">
    <text evidence="2 7">Belongs to the MgtC/SapB family.</text>
</comment>
<proteinExistence type="inferred from homology"/>
<evidence type="ECO:0000256" key="3">
    <source>
        <dbReference type="ARBA" id="ARBA00022475"/>
    </source>
</evidence>
<keyword evidence="6 7" id="KW-0472">Membrane</keyword>
<feature type="transmembrane region" description="Helical" evidence="7">
    <location>
        <begin position="143"/>
        <end position="161"/>
    </location>
</feature>
<keyword evidence="3" id="KW-1003">Cell membrane</keyword>
<organism evidence="10 11">
    <name type="scientific">Mesorhizobium tianshanense</name>
    <dbReference type="NCBI Taxonomy" id="39844"/>
    <lineage>
        <taxon>Bacteria</taxon>
        <taxon>Pseudomonadati</taxon>
        <taxon>Pseudomonadota</taxon>
        <taxon>Alphaproteobacteria</taxon>
        <taxon>Hyphomicrobiales</taxon>
        <taxon>Phyllobacteriaceae</taxon>
        <taxon>Mesorhizobium</taxon>
    </lineage>
</organism>
<gene>
    <name evidence="10" type="ORF">IQ26_05474</name>
</gene>
<evidence type="ECO:0000256" key="4">
    <source>
        <dbReference type="ARBA" id="ARBA00022692"/>
    </source>
</evidence>
<dbReference type="Proteomes" id="UP000317122">
    <property type="component" value="Unassembled WGS sequence"/>
</dbReference>
<accession>A0A562N737</accession>
<feature type="domain" description="MgtC/SapB/SrpB/YhiD N-terminal" evidence="9">
    <location>
        <begin position="120"/>
        <end position="245"/>
    </location>
</feature>
<evidence type="ECO:0000256" key="5">
    <source>
        <dbReference type="ARBA" id="ARBA00022989"/>
    </source>
</evidence>
<feature type="transmembrane region" description="Helical" evidence="7">
    <location>
        <begin position="181"/>
        <end position="199"/>
    </location>
</feature>
<feature type="compositionally biased region" description="Basic and acidic residues" evidence="8">
    <location>
        <begin position="264"/>
        <end position="275"/>
    </location>
</feature>
<evidence type="ECO:0000256" key="7">
    <source>
        <dbReference type="RuleBase" id="RU365041"/>
    </source>
</evidence>
<evidence type="ECO:0000256" key="2">
    <source>
        <dbReference type="ARBA" id="ARBA00009298"/>
    </source>
</evidence>
<dbReference type="Pfam" id="PF02308">
    <property type="entry name" value="MgtC"/>
    <property type="match status" value="1"/>
</dbReference>
<evidence type="ECO:0000259" key="9">
    <source>
        <dbReference type="Pfam" id="PF02308"/>
    </source>
</evidence>
<evidence type="ECO:0000313" key="11">
    <source>
        <dbReference type="Proteomes" id="UP000317122"/>
    </source>
</evidence>
<dbReference type="PANTHER" id="PTHR33778">
    <property type="entry name" value="PROTEIN MGTC"/>
    <property type="match status" value="1"/>
</dbReference>
<comment type="subcellular location">
    <subcellularLocation>
        <location evidence="7">Cell inner membrane</location>
        <topology evidence="7">Multi-pass membrane protein</topology>
    </subcellularLocation>
    <subcellularLocation>
        <location evidence="1">Cell membrane</location>
        <topology evidence="1">Multi-pass membrane protein</topology>
    </subcellularLocation>
</comment>
<feature type="transmembrane region" description="Helical" evidence="7">
    <location>
        <begin position="211"/>
        <end position="230"/>
    </location>
</feature>
<evidence type="ECO:0000256" key="6">
    <source>
        <dbReference type="ARBA" id="ARBA00023136"/>
    </source>
</evidence>
<keyword evidence="4 7" id="KW-0812">Transmembrane</keyword>
<keyword evidence="7" id="KW-0997">Cell inner membrane</keyword>
<feature type="transmembrane region" description="Helical" evidence="7">
    <location>
        <begin position="236"/>
        <end position="254"/>
    </location>
</feature>
<dbReference type="GO" id="GO:0005886">
    <property type="term" value="C:plasma membrane"/>
    <property type="evidence" value="ECO:0007669"/>
    <property type="project" value="UniProtKB-SubCell"/>
</dbReference>
<dbReference type="InterPro" id="IPR003416">
    <property type="entry name" value="MgtC/SapB/SrpB/YhiD_fam"/>
</dbReference>
<sequence>MASFPSAPSGRRHSCWALRDHGIARIAIRGTIQRQRIPNPLGRRLIKPPAQLVPAAPRQTWEGVRGELRRWRPALPPADHGEPGRPEHVVAGHPGLLMQYLFQEFGHPTYVPFPVIAARLLLATIFGAAIGFEREWRNRPAGLRTHILVCVAAATFGILTIEIVHAPMFLQESVKVDPIRVVEAVTAGVAFLAAGSILFSRGEIHGLTTGAGMWLSGAIGVACGLGLWQVAVLGTLLVLVVAGLLYSFAAKSGIGENAGQGKPTSEEDVSKRRKG</sequence>
<protein>
    <recommendedName>
        <fullName evidence="7">Protein MgtC</fullName>
    </recommendedName>
</protein>
<dbReference type="EMBL" id="VLKT01000041">
    <property type="protein sequence ID" value="TWI27999.1"/>
    <property type="molecule type" value="Genomic_DNA"/>
</dbReference>
<dbReference type="AlphaFoldDB" id="A0A562N737"/>
<evidence type="ECO:0000256" key="1">
    <source>
        <dbReference type="ARBA" id="ARBA00004651"/>
    </source>
</evidence>
<reference evidence="10 11" key="1">
    <citation type="journal article" date="2015" name="Stand. Genomic Sci.">
        <title>Genomic Encyclopedia of Bacterial and Archaeal Type Strains, Phase III: the genomes of soil and plant-associated and newly described type strains.</title>
        <authorList>
            <person name="Whitman W.B."/>
            <person name="Woyke T."/>
            <person name="Klenk H.P."/>
            <person name="Zhou Y."/>
            <person name="Lilburn T.G."/>
            <person name="Beck B.J."/>
            <person name="De Vos P."/>
            <person name="Vandamme P."/>
            <person name="Eisen J.A."/>
            <person name="Garrity G."/>
            <person name="Hugenholtz P."/>
            <person name="Kyrpides N.C."/>
        </authorList>
    </citation>
    <scope>NUCLEOTIDE SEQUENCE [LARGE SCALE GENOMIC DNA]</scope>
    <source>
        <strain evidence="10 11">CGMCC 1.2546</strain>
    </source>
</reference>
<evidence type="ECO:0000256" key="8">
    <source>
        <dbReference type="SAM" id="MobiDB-lite"/>
    </source>
</evidence>